<proteinExistence type="predicted"/>
<comment type="caution">
    <text evidence="1">The sequence shown here is derived from an EMBL/GenBank/DDBJ whole genome shotgun (WGS) entry which is preliminary data.</text>
</comment>
<reference evidence="1" key="1">
    <citation type="journal article" date="2019" name="Sci. Rep.">
        <title>Draft genome of Tanacetum cinerariifolium, the natural source of mosquito coil.</title>
        <authorList>
            <person name="Yamashiro T."/>
            <person name="Shiraishi A."/>
            <person name="Satake H."/>
            <person name="Nakayama K."/>
        </authorList>
    </citation>
    <scope>NUCLEOTIDE SEQUENCE</scope>
</reference>
<accession>A0A699QPC6</accession>
<organism evidence="1">
    <name type="scientific">Tanacetum cinerariifolium</name>
    <name type="common">Dalmatian daisy</name>
    <name type="synonym">Chrysanthemum cinerariifolium</name>
    <dbReference type="NCBI Taxonomy" id="118510"/>
    <lineage>
        <taxon>Eukaryota</taxon>
        <taxon>Viridiplantae</taxon>
        <taxon>Streptophyta</taxon>
        <taxon>Embryophyta</taxon>
        <taxon>Tracheophyta</taxon>
        <taxon>Spermatophyta</taxon>
        <taxon>Magnoliopsida</taxon>
        <taxon>eudicotyledons</taxon>
        <taxon>Gunneridae</taxon>
        <taxon>Pentapetalae</taxon>
        <taxon>asterids</taxon>
        <taxon>campanulids</taxon>
        <taxon>Asterales</taxon>
        <taxon>Asteraceae</taxon>
        <taxon>Asteroideae</taxon>
        <taxon>Anthemideae</taxon>
        <taxon>Anthemidinae</taxon>
        <taxon>Tanacetum</taxon>
    </lineage>
</organism>
<evidence type="ECO:0000313" key="1">
    <source>
        <dbReference type="EMBL" id="GFC70410.1"/>
    </source>
</evidence>
<protein>
    <submittedName>
        <fullName evidence="1">Metallo-hydrolase/oxidoreductase superfamily protein</fullName>
    </submittedName>
</protein>
<dbReference type="GO" id="GO:0016787">
    <property type="term" value="F:hydrolase activity"/>
    <property type="evidence" value="ECO:0007669"/>
    <property type="project" value="UniProtKB-KW"/>
</dbReference>
<dbReference type="AlphaFoldDB" id="A0A699QPC6"/>
<name>A0A699QPC6_TANCI</name>
<feature type="non-terminal residue" evidence="1">
    <location>
        <position position="1"/>
    </location>
</feature>
<gene>
    <name evidence="1" type="ORF">Tci_842380</name>
</gene>
<keyword evidence="1" id="KW-0378">Hydrolase</keyword>
<sequence>HCQWSCKESCLDLLLHVKPGGDRVGPFVVEGLLKDSVQSDSLKLPLTLSCQVCGHLSSVLSVERMSRHSRSIQVLMNKREHQLAM</sequence>
<dbReference type="EMBL" id="BKCJ011028767">
    <property type="protein sequence ID" value="GFC70410.1"/>
    <property type="molecule type" value="Genomic_DNA"/>
</dbReference>